<sequence>MSFLNKLTNRLKKQSKKVKWIKILSKKSIEPPTIHIFDEGERKLLTFKKDECEYISRYQLEMDSIHPVGCDIFIFSSDFKKNGIFSGCFIYDQIGSDNKLILLFLKIRKENNLILVNDKTTLFSIDLPALFDYTIDINEYKQIKDNFKEKNIKYIGKKIKITSSSNITKELDYISEDINLLYIDTPIDTARVEVEINKIKRHKYLIYFKDSGYEKELESLNLEWIS</sequence>
<name>A0ABT0LGK3_9GAMM</name>
<accession>A0ABT0LGK3</accession>
<evidence type="ECO:0000313" key="2">
    <source>
        <dbReference type="Proteomes" id="UP001203423"/>
    </source>
</evidence>
<keyword evidence="2" id="KW-1185">Reference proteome</keyword>
<organism evidence="1 2">
    <name type="scientific">Shewanella surugensis</name>
    <dbReference type="NCBI Taxonomy" id="212020"/>
    <lineage>
        <taxon>Bacteria</taxon>
        <taxon>Pseudomonadati</taxon>
        <taxon>Pseudomonadota</taxon>
        <taxon>Gammaproteobacteria</taxon>
        <taxon>Alteromonadales</taxon>
        <taxon>Shewanellaceae</taxon>
        <taxon>Shewanella</taxon>
    </lineage>
</organism>
<gene>
    <name evidence="1" type="ORF">L2764_20735</name>
</gene>
<dbReference type="Proteomes" id="UP001203423">
    <property type="component" value="Unassembled WGS sequence"/>
</dbReference>
<proteinExistence type="predicted"/>
<protein>
    <submittedName>
        <fullName evidence="1">Uncharacterized protein</fullName>
    </submittedName>
</protein>
<dbReference type="RefSeq" id="WP_248942252.1">
    <property type="nucleotide sequence ID" value="NZ_JAKIKS010000110.1"/>
</dbReference>
<evidence type="ECO:0000313" key="1">
    <source>
        <dbReference type="EMBL" id="MCL1126842.1"/>
    </source>
</evidence>
<dbReference type="EMBL" id="JAKIKS010000110">
    <property type="protein sequence ID" value="MCL1126842.1"/>
    <property type="molecule type" value="Genomic_DNA"/>
</dbReference>
<reference evidence="1 2" key="1">
    <citation type="submission" date="2022-01" db="EMBL/GenBank/DDBJ databases">
        <title>Whole genome-based taxonomy of the Shewanellaceae.</title>
        <authorList>
            <person name="Martin-Rodriguez A.J."/>
        </authorList>
    </citation>
    <scope>NUCLEOTIDE SEQUENCE [LARGE SCALE GENOMIC DNA]</scope>
    <source>
        <strain evidence="1 2">DSM 17177</strain>
    </source>
</reference>
<comment type="caution">
    <text evidence="1">The sequence shown here is derived from an EMBL/GenBank/DDBJ whole genome shotgun (WGS) entry which is preliminary data.</text>
</comment>